<evidence type="ECO:0000256" key="2">
    <source>
        <dbReference type="ARBA" id="ARBA00010699"/>
    </source>
</evidence>
<evidence type="ECO:0000259" key="10">
    <source>
        <dbReference type="Pfam" id="PF02911"/>
    </source>
</evidence>
<name>A0ABS5S7W0_9BACT</name>
<dbReference type="InterPro" id="IPR044135">
    <property type="entry name" value="Met-tRNA-FMT_C"/>
</dbReference>
<comment type="similarity">
    <text evidence="2 8">Belongs to the Fmt family.</text>
</comment>
<keyword evidence="6 8" id="KW-0648">Protein biosynthesis</keyword>
<dbReference type="PROSITE" id="PS00373">
    <property type="entry name" value="GART"/>
    <property type="match status" value="1"/>
</dbReference>
<dbReference type="Gene3D" id="3.10.25.10">
    <property type="entry name" value="Formyl transferase, C-terminal domain"/>
    <property type="match status" value="1"/>
</dbReference>
<evidence type="ECO:0000256" key="8">
    <source>
        <dbReference type="HAMAP-Rule" id="MF_00182"/>
    </source>
</evidence>
<dbReference type="InterPro" id="IPR037022">
    <property type="entry name" value="Formyl_trans_C_sf"/>
</dbReference>
<dbReference type="SUPFAM" id="SSF53328">
    <property type="entry name" value="Formyltransferase"/>
    <property type="match status" value="1"/>
</dbReference>
<evidence type="ECO:0000259" key="9">
    <source>
        <dbReference type="Pfam" id="PF00551"/>
    </source>
</evidence>
<feature type="binding site" evidence="8">
    <location>
        <begin position="112"/>
        <end position="115"/>
    </location>
    <ligand>
        <name>(6S)-5,6,7,8-tetrahydrofolate</name>
        <dbReference type="ChEBI" id="CHEBI:57453"/>
    </ligand>
</feature>
<dbReference type="NCBIfam" id="TIGR00460">
    <property type="entry name" value="fmt"/>
    <property type="match status" value="1"/>
</dbReference>
<sequence length="317" mass="34160">MMPLRIVFMGTPEFACPTLQMLFDRGEEVIAVVTQPDRPKGRGQKLTPPPVKVLAEQHGVPVLQPVKVRAPEAIAAIQEFRPDLIVVIAFGQILPKALLDIPPKGCINVHASLLPRYRGAAPLNWCIVNGETETGVTTMLMDVGLDTGDMLVKKAIPIDPNEDAQSLHDRLAVLGAAAMAETLDLLAAGRLVPEKQDDSLTNYAPMIKKEDGLIDWGKEPRVIKNLVRGFTPWPGAFTTLEDKALKICRVRTGEGHGAPGTVLRADKSGLEVACGNGSLFIEELQLEGRKRLPAQEFLAGIKIAAGTVLGAGEMHRG</sequence>
<dbReference type="CDD" id="cd08704">
    <property type="entry name" value="Met_tRNA_FMT_C"/>
    <property type="match status" value="1"/>
</dbReference>
<dbReference type="InterPro" id="IPR011034">
    <property type="entry name" value="Formyl_transferase-like_C_sf"/>
</dbReference>
<evidence type="ECO:0000256" key="4">
    <source>
        <dbReference type="ARBA" id="ARBA00016014"/>
    </source>
</evidence>
<proteinExistence type="inferred from homology"/>
<keyword evidence="5 8" id="KW-0808">Transferase</keyword>
<dbReference type="Gene3D" id="3.40.50.170">
    <property type="entry name" value="Formyl transferase, N-terminal domain"/>
    <property type="match status" value="1"/>
</dbReference>
<accession>A0ABS5S7W0</accession>
<evidence type="ECO:0000256" key="5">
    <source>
        <dbReference type="ARBA" id="ARBA00022679"/>
    </source>
</evidence>
<dbReference type="Pfam" id="PF00551">
    <property type="entry name" value="Formyl_trans_N"/>
    <property type="match status" value="1"/>
</dbReference>
<comment type="catalytic activity">
    <reaction evidence="7 8">
        <text>L-methionyl-tRNA(fMet) + (6R)-10-formyltetrahydrofolate = N-formyl-L-methionyl-tRNA(fMet) + (6S)-5,6,7,8-tetrahydrofolate + H(+)</text>
        <dbReference type="Rhea" id="RHEA:24380"/>
        <dbReference type="Rhea" id="RHEA-COMP:9952"/>
        <dbReference type="Rhea" id="RHEA-COMP:9953"/>
        <dbReference type="ChEBI" id="CHEBI:15378"/>
        <dbReference type="ChEBI" id="CHEBI:57453"/>
        <dbReference type="ChEBI" id="CHEBI:78530"/>
        <dbReference type="ChEBI" id="CHEBI:78844"/>
        <dbReference type="ChEBI" id="CHEBI:195366"/>
        <dbReference type="EC" id="2.1.2.9"/>
    </reaction>
</comment>
<comment type="caution">
    <text evidence="11">The sequence shown here is derived from an EMBL/GenBank/DDBJ whole genome shotgun (WGS) entry which is preliminary data.</text>
</comment>
<dbReference type="InterPro" id="IPR002376">
    <property type="entry name" value="Formyl_transf_N"/>
</dbReference>
<dbReference type="SUPFAM" id="SSF50486">
    <property type="entry name" value="FMT C-terminal domain-like"/>
    <property type="match status" value="1"/>
</dbReference>
<dbReference type="HAMAP" id="MF_00182">
    <property type="entry name" value="Formyl_trans"/>
    <property type="match status" value="1"/>
</dbReference>
<dbReference type="RefSeq" id="WP_214174661.1">
    <property type="nucleotide sequence ID" value="NZ_JAHCVK010000001.1"/>
</dbReference>
<dbReference type="InterPro" id="IPR036477">
    <property type="entry name" value="Formyl_transf_N_sf"/>
</dbReference>
<dbReference type="Pfam" id="PF02911">
    <property type="entry name" value="Formyl_trans_C"/>
    <property type="match status" value="1"/>
</dbReference>
<dbReference type="GO" id="GO:0004479">
    <property type="term" value="F:methionyl-tRNA formyltransferase activity"/>
    <property type="evidence" value="ECO:0007669"/>
    <property type="project" value="UniProtKB-EC"/>
</dbReference>
<gene>
    <name evidence="8 11" type="primary">fmt</name>
    <name evidence="11" type="ORF">KI810_00205</name>
</gene>
<protein>
    <recommendedName>
        <fullName evidence="4 8">Methionyl-tRNA formyltransferase</fullName>
        <ecNumber evidence="3 8">2.1.2.9</ecNumber>
    </recommendedName>
</protein>
<organism evidence="11 12">
    <name type="scientific">Geomobilimonas luticola</name>
    <dbReference type="NCBI Taxonomy" id="1114878"/>
    <lineage>
        <taxon>Bacteria</taxon>
        <taxon>Pseudomonadati</taxon>
        <taxon>Thermodesulfobacteriota</taxon>
        <taxon>Desulfuromonadia</taxon>
        <taxon>Geobacterales</taxon>
        <taxon>Geobacteraceae</taxon>
        <taxon>Geomobilimonas</taxon>
    </lineage>
</organism>
<feature type="domain" description="Formyl transferase N-terminal" evidence="9">
    <location>
        <begin position="5"/>
        <end position="182"/>
    </location>
</feature>
<comment type="function">
    <text evidence="1 8">Attaches a formyl group to the free amino group of methionyl-tRNA(fMet). The formyl group appears to play a dual role in the initiator identity of N-formylmethionyl-tRNA by promoting its recognition by IF2 and preventing the misappropriation of this tRNA by the elongation apparatus.</text>
</comment>
<evidence type="ECO:0000256" key="1">
    <source>
        <dbReference type="ARBA" id="ARBA00002606"/>
    </source>
</evidence>
<dbReference type="InterPro" id="IPR005793">
    <property type="entry name" value="Formyl_trans_C"/>
</dbReference>
<evidence type="ECO:0000256" key="7">
    <source>
        <dbReference type="ARBA" id="ARBA00048558"/>
    </source>
</evidence>
<evidence type="ECO:0000313" key="12">
    <source>
        <dbReference type="Proteomes" id="UP000756860"/>
    </source>
</evidence>
<evidence type="ECO:0000313" key="11">
    <source>
        <dbReference type="EMBL" id="MBT0651463.1"/>
    </source>
</evidence>
<evidence type="ECO:0000256" key="6">
    <source>
        <dbReference type="ARBA" id="ARBA00022917"/>
    </source>
</evidence>
<dbReference type="PANTHER" id="PTHR11138">
    <property type="entry name" value="METHIONYL-TRNA FORMYLTRANSFERASE"/>
    <property type="match status" value="1"/>
</dbReference>
<evidence type="ECO:0000256" key="3">
    <source>
        <dbReference type="ARBA" id="ARBA00012261"/>
    </source>
</evidence>
<dbReference type="EMBL" id="JAHCVK010000001">
    <property type="protein sequence ID" value="MBT0651463.1"/>
    <property type="molecule type" value="Genomic_DNA"/>
</dbReference>
<keyword evidence="12" id="KW-1185">Reference proteome</keyword>
<dbReference type="InterPro" id="IPR041711">
    <property type="entry name" value="Met-tRNA-FMT_N"/>
</dbReference>
<dbReference type="InterPro" id="IPR005794">
    <property type="entry name" value="Fmt"/>
</dbReference>
<dbReference type="EC" id="2.1.2.9" evidence="3 8"/>
<dbReference type="CDD" id="cd08646">
    <property type="entry name" value="FMT_core_Met-tRNA-FMT_N"/>
    <property type="match status" value="1"/>
</dbReference>
<dbReference type="InterPro" id="IPR001555">
    <property type="entry name" value="GART_AS"/>
</dbReference>
<reference evidence="11 12" key="1">
    <citation type="submission" date="2021-05" db="EMBL/GenBank/DDBJ databases">
        <title>The draft genome of Geobacter luticola JCM 17780.</title>
        <authorList>
            <person name="Xu Z."/>
            <person name="Masuda Y."/>
            <person name="Itoh H."/>
            <person name="Senoo K."/>
        </authorList>
    </citation>
    <scope>NUCLEOTIDE SEQUENCE [LARGE SCALE GENOMIC DNA]</scope>
    <source>
        <strain evidence="11 12">JCM 17780</strain>
    </source>
</reference>
<dbReference type="PANTHER" id="PTHR11138:SF5">
    <property type="entry name" value="METHIONYL-TRNA FORMYLTRANSFERASE, MITOCHONDRIAL"/>
    <property type="match status" value="1"/>
</dbReference>
<feature type="domain" description="Formyl transferase C-terminal" evidence="10">
    <location>
        <begin position="207"/>
        <end position="301"/>
    </location>
</feature>
<dbReference type="Proteomes" id="UP000756860">
    <property type="component" value="Unassembled WGS sequence"/>
</dbReference>